<sequence length="215" mass="23683">MIKVLVVDDHPLFREGIATLLQSTEDAELIGEAANGEEAIDLALMLRPDVILMDLNLPKKNGIEATRLITNQFPAIGVLILTMFDDDDSVFAALKAGARGYLLKGANRTETIRAIQAVANGESIFSPAIAGRLLQFFKGFQPATPLIFPQLTERERDILELIVEGKDNAEISRILGITLKTVRNHISNIYSKLHVADRTEAITQAKNEGMGRKEY</sequence>
<dbReference type="Gene3D" id="3.40.50.2300">
    <property type="match status" value="1"/>
</dbReference>
<evidence type="ECO:0000256" key="2">
    <source>
        <dbReference type="ARBA" id="ARBA00022490"/>
    </source>
</evidence>
<evidence type="ECO:0000256" key="4">
    <source>
        <dbReference type="ARBA" id="ARBA00023015"/>
    </source>
</evidence>
<dbReference type="GO" id="GO:0006355">
    <property type="term" value="P:regulation of DNA-templated transcription"/>
    <property type="evidence" value="ECO:0007669"/>
    <property type="project" value="InterPro"/>
</dbReference>
<evidence type="ECO:0000313" key="11">
    <source>
        <dbReference type="Proteomes" id="UP000219546"/>
    </source>
</evidence>
<dbReference type="PANTHER" id="PTHR43214">
    <property type="entry name" value="TWO-COMPONENT RESPONSE REGULATOR"/>
    <property type="match status" value="1"/>
</dbReference>
<evidence type="ECO:0000313" key="10">
    <source>
        <dbReference type="EMBL" id="SNX72650.1"/>
    </source>
</evidence>
<dbReference type="InterPro" id="IPR039420">
    <property type="entry name" value="WalR-like"/>
</dbReference>
<proteinExistence type="predicted"/>
<dbReference type="Proteomes" id="UP000219546">
    <property type="component" value="Unassembled WGS sequence"/>
</dbReference>
<feature type="modified residue" description="4-aspartylphosphate" evidence="7">
    <location>
        <position position="54"/>
    </location>
</feature>
<keyword evidence="6" id="KW-0804">Transcription</keyword>
<feature type="domain" description="HTH luxR-type" evidence="8">
    <location>
        <begin position="144"/>
        <end position="209"/>
    </location>
</feature>
<dbReference type="PROSITE" id="PS00622">
    <property type="entry name" value="HTH_LUXR_1"/>
    <property type="match status" value="1"/>
</dbReference>
<dbReference type="GO" id="GO:0003677">
    <property type="term" value="F:DNA binding"/>
    <property type="evidence" value="ECO:0007669"/>
    <property type="project" value="UniProtKB-KW"/>
</dbReference>
<dbReference type="CDD" id="cd17535">
    <property type="entry name" value="REC_NarL-like"/>
    <property type="match status" value="1"/>
</dbReference>
<comment type="subcellular location">
    <subcellularLocation>
        <location evidence="1">Cytoplasm</location>
    </subcellularLocation>
</comment>
<dbReference type="OrthoDB" id="9779069at2"/>
<reference evidence="10 11" key="1">
    <citation type="submission" date="2017-08" db="EMBL/GenBank/DDBJ databases">
        <authorList>
            <person name="de Groot N.N."/>
        </authorList>
    </citation>
    <scope>NUCLEOTIDE SEQUENCE [LARGE SCALE GENOMIC DNA]</scope>
    <source>
        <strain evidence="10 11">JC228</strain>
    </source>
</reference>
<dbReference type="CDD" id="cd06170">
    <property type="entry name" value="LuxR_C_like"/>
    <property type="match status" value="1"/>
</dbReference>
<dbReference type="InterPro" id="IPR011006">
    <property type="entry name" value="CheY-like_superfamily"/>
</dbReference>
<evidence type="ECO:0000256" key="3">
    <source>
        <dbReference type="ARBA" id="ARBA00022553"/>
    </source>
</evidence>
<organism evidence="10 11">
    <name type="scientific">Bacillus oleivorans</name>
    <dbReference type="NCBI Taxonomy" id="1448271"/>
    <lineage>
        <taxon>Bacteria</taxon>
        <taxon>Bacillati</taxon>
        <taxon>Bacillota</taxon>
        <taxon>Bacilli</taxon>
        <taxon>Bacillales</taxon>
        <taxon>Bacillaceae</taxon>
        <taxon>Bacillus</taxon>
    </lineage>
</organism>
<dbReference type="Pfam" id="PF00072">
    <property type="entry name" value="Response_reg"/>
    <property type="match status" value="1"/>
</dbReference>
<keyword evidence="5" id="KW-0238">DNA-binding</keyword>
<dbReference type="InterPro" id="IPR016032">
    <property type="entry name" value="Sig_transdc_resp-reg_C-effctor"/>
</dbReference>
<keyword evidence="11" id="KW-1185">Reference proteome</keyword>
<dbReference type="AlphaFoldDB" id="A0A285CYM8"/>
<evidence type="ECO:0000256" key="1">
    <source>
        <dbReference type="ARBA" id="ARBA00004496"/>
    </source>
</evidence>
<dbReference type="PROSITE" id="PS50043">
    <property type="entry name" value="HTH_LUXR_2"/>
    <property type="match status" value="1"/>
</dbReference>
<feature type="domain" description="Response regulatory" evidence="9">
    <location>
        <begin position="3"/>
        <end position="119"/>
    </location>
</feature>
<dbReference type="GO" id="GO:0005737">
    <property type="term" value="C:cytoplasm"/>
    <property type="evidence" value="ECO:0007669"/>
    <property type="project" value="UniProtKB-SubCell"/>
</dbReference>
<evidence type="ECO:0000256" key="6">
    <source>
        <dbReference type="ARBA" id="ARBA00023163"/>
    </source>
</evidence>
<name>A0A285CYM8_9BACI</name>
<keyword evidence="3 7" id="KW-0597">Phosphoprotein</keyword>
<dbReference type="Pfam" id="PF00196">
    <property type="entry name" value="GerE"/>
    <property type="match status" value="1"/>
</dbReference>
<protein>
    <submittedName>
        <fullName evidence="10">LuxR family two component transcriptional regulator</fullName>
    </submittedName>
</protein>
<dbReference type="RefSeq" id="WP_097159320.1">
    <property type="nucleotide sequence ID" value="NZ_JBEPMQ010000005.1"/>
</dbReference>
<dbReference type="PRINTS" id="PR00038">
    <property type="entry name" value="HTHLUXR"/>
</dbReference>
<evidence type="ECO:0000256" key="7">
    <source>
        <dbReference type="PROSITE-ProRule" id="PRU00169"/>
    </source>
</evidence>
<dbReference type="InterPro" id="IPR058245">
    <property type="entry name" value="NreC/VraR/RcsB-like_REC"/>
</dbReference>
<dbReference type="InterPro" id="IPR000792">
    <property type="entry name" value="Tscrpt_reg_LuxR_C"/>
</dbReference>
<dbReference type="SUPFAM" id="SSF46894">
    <property type="entry name" value="C-terminal effector domain of the bipartite response regulators"/>
    <property type="match status" value="1"/>
</dbReference>
<dbReference type="PANTHER" id="PTHR43214:SF43">
    <property type="entry name" value="TWO-COMPONENT RESPONSE REGULATOR"/>
    <property type="match status" value="1"/>
</dbReference>
<dbReference type="PROSITE" id="PS50110">
    <property type="entry name" value="RESPONSE_REGULATORY"/>
    <property type="match status" value="1"/>
</dbReference>
<evidence type="ECO:0000256" key="5">
    <source>
        <dbReference type="ARBA" id="ARBA00023125"/>
    </source>
</evidence>
<gene>
    <name evidence="10" type="ORF">SAMN05877753_106159</name>
</gene>
<dbReference type="InterPro" id="IPR001789">
    <property type="entry name" value="Sig_transdc_resp-reg_receiver"/>
</dbReference>
<dbReference type="SMART" id="SM00421">
    <property type="entry name" value="HTH_LUXR"/>
    <property type="match status" value="1"/>
</dbReference>
<dbReference type="SMART" id="SM00448">
    <property type="entry name" value="REC"/>
    <property type="match status" value="1"/>
</dbReference>
<evidence type="ECO:0000259" key="8">
    <source>
        <dbReference type="PROSITE" id="PS50043"/>
    </source>
</evidence>
<dbReference type="EMBL" id="OAOP01000006">
    <property type="protein sequence ID" value="SNX72650.1"/>
    <property type="molecule type" value="Genomic_DNA"/>
</dbReference>
<accession>A0A285CYM8</accession>
<keyword evidence="4" id="KW-0805">Transcription regulation</keyword>
<dbReference type="SUPFAM" id="SSF52172">
    <property type="entry name" value="CheY-like"/>
    <property type="match status" value="1"/>
</dbReference>
<dbReference type="GO" id="GO:0000160">
    <property type="term" value="P:phosphorelay signal transduction system"/>
    <property type="evidence" value="ECO:0007669"/>
    <property type="project" value="InterPro"/>
</dbReference>
<keyword evidence="2" id="KW-0963">Cytoplasm</keyword>
<evidence type="ECO:0000259" key="9">
    <source>
        <dbReference type="PROSITE" id="PS50110"/>
    </source>
</evidence>